<sequence length="146" mass="16595">MKSLKVTKLINLVYLFESHHMQFQQQLFYLFGSLFGMLSIAAGAFGSHLLKSRLTSEYLGVFEVAVRYQMYHALTLILIAFLMKSSQSSWLPKAGWTFIIGVFLFSGSLYTLVLTNVKRWGIITPIGGAALLIGWFFLMLFGFFDK</sequence>
<name>Q6MCD1_PARUW</name>
<gene>
    <name evidence="7" type="ORF">PC_RS05030</name>
</gene>
<dbReference type="PANTHER" id="PTHR43461">
    <property type="entry name" value="TRANSMEMBRANE PROTEIN 256"/>
    <property type="match status" value="1"/>
</dbReference>
<evidence type="ECO:0000313" key="8">
    <source>
        <dbReference type="Proteomes" id="UP000000529"/>
    </source>
</evidence>
<dbReference type="GO" id="GO:0005886">
    <property type="term" value="C:plasma membrane"/>
    <property type="evidence" value="ECO:0007669"/>
    <property type="project" value="TreeGrafter"/>
</dbReference>
<keyword evidence="5 6" id="KW-0472">Membrane</keyword>
<dbReference type="OrthoDB" id="9802121at2"/>
<dbReference type="STRING" id="264201.pc1044"/>
<organism evidence="7 8">
    <name type="scientific">Protochlamydia amoebophila (strain UWE25)</name>
    <dbReference type="NCBI Taxonomy" id="264201"/>
    <lineage>
        <taxon>Bacteria</taxon>
        <taxon>Pseudomonadati</taxon>
        <taxon>Chlamydiota</taxon>
        <taxon>Chlamydiia</taxon>
        <taxon>Parachlamydiales</taxon>
        <taxon>Parachlamydiaceae</taxon>
        <taxon>Candidatus Protochlamydia</taxon>
    </lineage>
</organism>
<evidence type="ECO:0000256" key="1">
    <source>
        <dbReference type="ARBA" id="ARBA00004141"/>
    </source>
</evidence>
<evidence type="ECO:0000313" key="7">
    <source>
        <dbReference type="EMBL" id="CAF23768.1"/>
    </source>
</evidence>
<dbReference type="HOGENOM" id="CLU_096548_3_1_0"/>
<evidence type="ECO:0000256" key="5">
    <source>
        <dbReference type="ARBA" id="ARBA00023136"/>
    </source>
</evidence>
<comment type="similarity">
    <text evidence="2">Belongs to the UPF0382 family.</text>
</comment>
<dbReference type="EMBL" id="BX908798">
    <property type="protein sequence ID" value="CAF23768.1"/>
    <property type="molecule type" value="Genomic_DNA"/>
</dbReference>
<evidence type="ECO:0000256" key="2">
    <source>
        <dbReference type="ARBA" id="ARBA00009694"/>
    </source>
</evidence>
<keyword evidence="4 6" id="KW-1133">Transmembrane helix</keyword>
<dbReference type="PANTHER" id="PTHR43461:SF1">
    <property type="entry name" value="TRANSMEMBRANE PROTEIN 256"/>
    <property type="match status" value="1"/>
</dbReference>
<accession>Q6MCD1</accession>
<dbReference type="eggNOG" id="COG2363">
    <property type="taxonomic scope" value="Bacteria"/>
</dbReference>
<evidence type="ECO:0000256" key="6">
    <source>
        <dbReference type="SAM" id="Phobius"/>
    </source>
</evidence>
<feature type="transmembrane region" description="Helical" evidence="6">
    <location>
        <begin position="120"/>
        <end position="144"/>
    </location>
</feature>
<evidence type="ECO:0000256" key="4">
    <source>
        <dbReference type="ARBA" id="ARBA00022989"/>
    </source>
</evidence>
<comment type="subcellular location">
    <subcellularLocation>
        <location evidence="1">Membrane</location>
        <topology evidence="1">Multi-pass membrane protein</topology>
    </subcellularLocation>
</comment>
<proteinExistence type="inferred from homology"/>
<dbReference type="AlphaFoldDB" id="Q6MCD1"/>
<evidence type="ECO:0008006" key="9">
    <source>
        <dbReference type="Google" id="ProtNLM"/>
    </source>
</evidence>
<keyword evidence="8" id="KW-1185">Reference proteome</keyword>
<dbReference type="Proteomes" id="UP000000529">
    <property type="component" value="Chromosome"/>
</dbReference>
<feature type="transmembrane region" description="Helical" evidence="6">
    <location>
        <begin position="65"/>
        <end position="83"/>
    </location>
</feature>
<reference evidence="7 8" key="1">
    <citation type="journal article" date="2004" name="Science">
        <title>Illuminating the evolutionary history of chlamydiae.</title>
        <authorList>
            <person name="Horn M."/>
            <person name="Collingro A."/>
            <person name="Schmitz-Esser S."/>
            <person name="Beier C.L."/>
            <person name="Purkhold U."/>
            <person name="Fartmann B."/>
            <person name="Brandt P."/>
            <person name="Nyakatura G.J."/>
            <person name="Droege M."/>
            <person name="Frishman D."/>
            <person name="Rattei T."/>
            <person name="Mewes H."/>
            <person name="Wagner M."/>
        </authorList>
    </citation>
    <scope>NUCLEOTIDE SEQUENCE [LARGE SCALE GENOMIC DNA]</scope>
    <source>
        <strain evidence="7 8">UWE25</strain>
    </source>
</reference>
<dbReference type="InterPro" id="IPR006696">
    <property type="entry name" value="DUF423"/>
</dbReference>
<feature type="transmembrane region" description="Helical" evidence="6">
    <location>
        <begin position="95"/>
        <end position="114"/>
    </location>
</feature>
<dbReference type="KEGG" id="pcu:PC_RS05030"/>
<dbReference type="RefSeq" id="WP_011175594.1">
    <property type="nucleotide sequence ID" value="NC_005861.2"/>
</dbReference>
<dbReference type="Pfam" id="PF04241">
    <property type="entry name" value="DUF423"/>
    <property type="match status" value="1"/>
</dbReference>
<protein>
    <recommendedName>
        <fullName evidence="9">DUF423 domain-containing protein</fullName>
    </recommendedName>
</protein>
<feature type="transmembrane region" description="Helical" evidence="6">
    <location>
        <begin position="27"/>
        <end position="45"/>
    </location>
</feature>
<evidence type="ECO:0000256" key="3">
    <source>
        <dbReference type="ARBA" id="ARBA00022692"/>
    </source>
</evidence>
<keyword evidence="3 6" id="KW-0812">Transmembrane</keyword>